<evidence type="ECO:0000256" key="4">
    <source>
        <dbReference type="ARBA" id="ARBA00022272"/>
    </source>
</evidence>
<proteinExistence type="inferred from homology"/>
<dbReference type="KEGG" id="gba:J421_3364"/>
<evidence type="ECO:0000256" key="5">
    <source>
        <dbReference type="ARBA" id="ARBA00022605"/>
    </source>
</evidence>
<dbReference type="eggNOG" id="COG0135">
    <property type="taxonomic scope" value="Bacteria"/>
</dbReference>
<evidence type="ECO:0000259" key="10">
    <source>
        <dbReference type="Pfam" id="PF00697"/>
    </source>
</evidence>
<evidence type="ECO:0000256" key="7">
    <source>
        <dbReference type="ARBA" id="ARBA00023141"/>
    </source>
</evidence>
<dbReference type="Pfam" id="PF00697">
    <property type="entry name" value="PRAI"/>
    <property type="match status" value="1"/>
</dbReference>
<evidence type="ECO:0000256" key="2">
    <source>
        <dbReference type="ARBA" id="ARBA00004664"/>
    </source>
</evidence>
<dbReference type="AlphaFoldDB" id="W0RJE6"/>
<dbReference type="STRING" id="861299.J421_3364"/>
<evidence type="ECO:0000313" key="12">
    <source>
        <dbReference type="Proteomes" id="UP000019151"/>
    </source>
</evidence>
<keyword evidence="7 9" id="KW-0057">Aromatic amino acid biosynthesis</keyword>
<dbReference type="InterPro" id="IPR001240">
    <property type="entry name" value="PRAI_dom"/>
</dbReference>
<organism evidence="11 12">
    <name type="scientific">Gemmatirosa kalamazoonensis</name>
    <dbReference type="NCBI Taxonomy" id="861299"/>
    <lineage>
        <taxon>Bacteria</taxon>
        <taxon>Pseudomonadati</taxon>
        <taxon>Gemmatimonadota</taxon>
        <taxon>Gemmatimonadia</taxon>
        <taxon>Gemmatimonadales</taxon>
        <taxon>Gemmatimonadaceae</taxon>
        <taxon>Gemmatirosa</taxon>
    </lineage>
</organism>
<keyword evidence="6 9" id="KW-0822">Tryptophan biosynthesis</keyword>
<dbReference type="GO" id="GO:0000162">
    <property type="term" value="P:L-tryptophan biosynthetic process"/>
    <property type="evidence" value="ECO:0007669"/>
    <property type="project" value="UniProtKB-UniRule"/>
</dbReference>
<keyword evidence="5 9" id="KW-0028">Amino-acid biosynthesis</keyword>
<dbReference type="EC" id="5.3.1.24" evidence="3 9"/>
<dbReference type="PANTHER" id="PTHR42894">
    <property type="entry name" value="N-(5'-PHOSPHORIBOSYL)ANTHRANILATE ISOMERASE"/>
    <property type="match status" value="1"/>
</dbReference>
<dbReference type="PANTHER" id="PTHR42894:SF1">
    <property type="entry name" value="N-(5'-PHOSPHORIBOSYL)ANTHRANILATE ISOMERASE"/>
    <property type="match status" value="1"/>
</dbReference>
<evidence type="ECO:0000256" key="3">
    <source>
        <dbReference type="ARBA" id="ARBA00012572"/>
    </source>
</evidence>
<dbReference type="InterPro" id="IPR044643">
    <property type="entry name" value="TrpF_fam"/>
</dbReference>
<dbReference type="CDD" id="cd00405">
    <property type="entry name" value="PRAI"/>
    <property type="match status" value="1"/>
</dbReference>
<dbReference type="Proteomes" id="UP000019151">
    <property type="component" value="Chromosome"/>
</dbReference>
<comment type="catalytic activity">
    <reaction evidence="1 9">
        <text>N-(5-phospho-beta-D-ribosyl)anthranilate = 1-(2-carboxyphenylamino)-1-deoxy-D-ribulose 5-phosphate</text>
        <dbReference type="Rhea" id="RHEA:21540"/>
        <dbReference type="ChEBI" id="CHEBI:18277"/>
        <dbReference type="ChEBI" id="CHEBI:58613"/>
        <dbReference type="EC" id="5.3.1.24"/>
    </reaction>
</comment>
<evidence type="ECO:0000256" key="1">
    <source>
        <dbReference type="ARBA" id="ARBA00001164"/>
    </source>
</evidence>
<keyword evidence="12" id="KW-1185">Reference proteome</keyword>
<protein>
    <recommendedName>
        <fullName evidence="4 9">N-(5'-phosphoribosyl)anthranilate isomerase</fullName>
        <shortName evidence="9">PRAI</shortName>
        <ecNumber evidence="3 9">5.3.1.24</ecNumber>
    </recommendedName>
</protein>
<dbReference type="HOGENOM" id="CLU_076364_1_1_0"/>
<comment type="similarity">
    <text evidence="9">Belongs to the TrpF family.</text>
</comment>
<evidence type="ECO:0000256" key="9">
    <source>
        <dbReference type="HAMAP-Rule" id="MF_00135"/>
    </source>
</evidence>
<comment type="pathway">
    <text evidence="2 9">Amino-acid biosynthesis; L-tryptophan biosynthesis; L-tryptophan from chorismate: step 3/5.</text>
</comment>
<dbReference type="InParanoid" id="W0RJE6"/>
<gene>
    <name evidence="9" type="primary">trpF</name>
    <name evidence="11" type="ORF">J421_3364</name>
</gene>
<evidence type="ECO:0000256" key="8">
    <source>
        <dbReference type="ARBA" id="ARBA00023235"/>
    </source>
</evidence>
<dbReference type="OrthoDB" id="9796196at2"/>
<evidence type="ECO:0000256" key="6">
    <source>
        <dbReference type="ARBA" id="ARBA00022822"/>
    </source>
</evidence>
<dbReference type="InterPro" id="IPR011060">
    <property type="entry name" value="RibuloseP-bd_barrel"/>
</dbReference>
<dbReference type="FunCoup" id="W0RJE6">
    <property type="interactions" value="235"/>
</dbReference>
<evidence type="ECO:0000313" key="11">
    <source>
        <dbReference type="EMBL" id="AHG90901.1"/>
    </source>
</evidence>
<dbReference type="EMBL" id="CP007128">
    <property type="protein sequence ID" value="AHG90901.1"/>
    <property type="molecule type" value="Genomic_DNA"/>
</dbReference>
<dbReference type="InterPro" id="IPR013785">
    <property type="entry name" value="Aldolase_TIM"/>
</dbReference>
<accession>W0RJE6</accession>
<dbReference type="GO" id="GO:0004640">
    <property type="term" value="F:phosphoribosylanthranilate isomerase activity"/>
    <property type="evidence" value="ECO:0007669"/>
    <property type="project" value="UniProtKB-UniRule"/>
</dbReference>
<reference evidence="11 12" key="1">
    <citation type="journal article" date="2014" name="Genome Announc.">
        <title>Genome Sequence and Methylome of Soil Bacterium Gemmatirosa kalamazoonensis KBS708T, a Member of the Rarely Cultivated Gemmatimonadetes Phylum.</title>
        <authorList>
            <person name="Debruyn J.M."/>
            <person name="Radosevich M."/>
            <person name="Wommack K.E."/>
            <person name="Polson S.W."/>
            <person name="Hauser L.J."/>
            <person name="Fawaz M.N."/>
            <person name="Korlach J."/>
            <person name="Tsai Y.C."/>
        </authorList>
    </citation>
    <scope>NUCLEOTIDE SEQUENCE [LARGE SCALE GENOMIC DNA]</scope>
    <source>
        <strain evidence="11 12">KBS708</strain>
    </source>
</reference>
<dbReference type="RefSeq" id="WP_104022731.1">
    <property type="nucleotide sequence ID" value="NZ_CP007128.1"/>
</dbReference>
<feature type="domain" description="N-(5'phosphoribosyl) anthranilate isomerase (PRAI)" evidence="10">
    <location>
        <begin position="14"/>
        <end position="224"/>
    </location>
</feature>
<name>W0RJE6_9BACT</name>
<dbReference type="SUPFAM" id="SSF51366">
    <property type="entry name" value="Ribulose-phoshate binding barrel"/>
    <property type="match status" value="1"/>
</dbReference>
<dbReference type="HAMAP" id="MF_00135">
    <property type="entry name" value="PRAI"/>
    <property type="match status" value="1"/>
</dbReference>
<dbReference type="UniPathway" id="UPA00035">
    <property type="reaction ID" value="UER00042"/>
</dbReference>
<dbReference type="Gene3D" id="3.20.20.70">
    <property type="entry name" value="Aldolase class I"/>
    <property type="match status" value="1"/>
</dbReference>
<sequence length="240" mass="24428">MIGRPVERRGPAVKFCGLTRLQDAAEGARLGARYLGAIFAGGPRLVSSASAAQIFSAGRAAAALSWQSVPRCVGVMGTQSPSEIAELAGEASLDAVQLHADPTPEHVQRVREATGREVWAVLRVEGAALPPNAAELFAAADAVVLDAKVNGKLGGTGVALDWLALHDAAAAVRGATRLVLAGGLTPGNVTRAAEAMHPDVVDVSSGVEEAPGQKDHALMRAFAQGAAAVAPRTQPGTPSQ</sequence>
<keyword evidence="8 9" id="KW-0413">Isomerase</keyword>
<dbReference type="PATRIC" id="fig|861299.3.peg.3415"/>